<evidence type="ECO:0000256" key="8">
    <source>
        <dbReference type="ARBA" id="ARBA00023136"/>
    </source>
</evidence>
<accession>A0A917QCX1</accession>
<evidence type="ECO:0000256" key="2">
    <source>
        <dbReference type="ARBA" id="ARBA00010072"/>
    </source>
</evidence>
<comment type="subcellular location">
    <subcellularLocation>
        <location evidence="1">Cell inner membrane</location>
        <topology evidence="1">Multi-pass membrane protein</topology>
    </subcellularLocation>
    <subcellularLocation>
        <location evidence="9">Cell membrane</location>
        <topology evidence="9">Multi-pass membrane protein</topology>
    </subcellularLocation>
</comment>
<feature type="transmembrane region" description="Helical" evidence="9">
    <location>
        <begin position="55"/>
        <end position="76"/>
    </location>
</feature>
<dbReference type="Gene3D" id="1.10.3720.10">
    <property type="entry name" value="MetI-like"/>
    <property type="match status" value="1"/>
</dbReference>
<feature type="transmembrane region" description="Helical" evidence="9">
    <location>
        <begin position="196"/>
        <end position="218"/>
    </location>
</feature>
<dbReference type="InterPro" id="IPR043429">
    <property type="entry name" value="ArtM/GltK/GlnP/TcyL/YhdX-like"/>
</dbReference>
<evidence type="ECO:0000256" key="7">
    <source>
        <dbReference type="ARBA" id="ARBA00022989"/>
    </source>
</evidence>
<dbReference type="InterPro" id="IPR010065">
    <property type="entry name" value="AA_ABC_transptr_permease_3TM"/>
</dbReference>
<feature type="transmembrane region" description="Helical" evidence="9">
    <location>
        <begin position="20"/>
        <end position="43"/>
    </location>
</feature>
<dbReference type="PANTHER" id="PTHR30614">
    <property type="entry name" value="MEMBRANE COMPONENT OF AMINO ACID ABC TRANSPORTER"/>
    <property type="match status" value="1"/>
</dbReference>
<feature type="domain" description="ABC transmembrane type-1" evidence="10">
    <location>
        <begin position="13"/>
        <end position="215"/>
    </location>
</feature>
<dbReference type="InterPro" id="IPR000515">
    <property type="entry name" value="MetI-like"/>
</dbReference>
<dbReference type="RefSeq" id="WP_188914405.1">
    <property type="nucleotide sequence ID" value="NZ_BMMF01000010.1"/>
</dbReference>
<dbReference type="GO" id="GO:0006865">
    <property type="term" value="P:amino acid transport"/>
    <property type="evidence" value="ECO:0007669"/>
    <property type="project" value="TreeGrafter"/>
</dbReference>
<dbReference type="CDD" id="cd06261">
    <property type="entry name" value="TM_PBP2"/>
    <property type="match status" value="1"/>
</dbReference>
<evidence type="ECO:0000256" key="9">
    <source>
        <dbReference type="RuleBase" id="RU363032"/>
    </source>
</evidence>
<evidence type="ECO:0000256" key="5">
    <source>
        <dbReference type="ARBA" id="ARBA00022519"/>
    </source>
</evidence>
<dbReference type="PROSITE" id="PS50928">
    <property type="entry name" value="ABC_TM1"/>
    <property type="match status" value="1"/>
</dbReference>
<protein>
    <submittedName>
        <fullName evidence="11">Nopaline transport system permease protein NocM</fullName>
    </submittedName>
</protein>
<dbReference type="GO" id="GO:0022857">
    <property type="term" value="F:transmembrane transporter activity"/>
    <property type="evidence" value="ECO:0007669"/>
    <property type="project" value="InterPro"/>
</dbReference>
<evidence type="ECO:0000256" key="6">
    <source>
        <dbReference type="ARBA" id="ARBA00022692"/>
    </source>
</evidence>
<keyword evidence="5" id="KW-0997">Cell inner membrane</keyword>
<evidence type="ECO:0000313" key="12">
    <source>
        <dbReference type="Proteomes" id="UP000600449"/>
    </source>
</evidence>
<keyword evidence="12" id="KW-1185">Reference proteome</keyword>
<evidence type="ECO:0000259" key="10">
    <source>
        <dbReference type="PROSITE" id="PS50928"/>
    </source>
</evidence>
<dbReference type="EMBL" id="BMMF01000010">
    <property type="protein sequence ID" value="GGK43797.1"/>
    <property type="molecule type" value="Genomic_DNA"/>
</dbReference>
<keyword evidence="7 9" id="KW-1133">Transmembrane helix</keyword>
<comment type="similarity">
    <text evidence="2">Belongs to the binding-protein-dependent transport system permease family. HisMQ subfamily.</text>
</comment>
<keyword evidence="4" id="KW-1003">Cell membrane</keyword>
<dbReference type="InterPro" id="IPR035906">
    <property type="entry name" value="MetI-like_sf"/>
</dbReference>
<proteinExistence type="inferred from homology"/>
<dbReference type="GO" id="GO:0043190">
    <property type="term" value="C:ATP-binding cassette (ABC) transporter complex"/>
    <property type="evidence" value="ECO:0007669"/>
    <property type="project" value="InterPro"/>
</dbReference>
<keyword evidence="3 9" id="KW-0813">Transport</keyword>
<gene>
    <name evidence="11" type="primary">nocM</name>
    <name evidence="11" type="ORF">GCM10011322_33550</name>
</gene>
<keyword evidence="6 9" id="KW-0812">Transmembrane</keyword>
<keyword evidence="8 9" id="KW-0472">Membrane</keyword>
<dbReference type="SUPFAM" id="SSF161098">
    <property type="entry name" value="MetI-like"/>
    <property type="match status" value="1"/>
</dbReference>
<evidence type="ECO:0000256" key="1">
    <source>
        <dbReference type="ARBA" id="ARBA00004429"/>
    </source>
</evidence>
<dbReference type="NCBIfam" id="TIGR01726">
    <property type="entry name" value="HEQRo_perm_3TM"/>
    <property type="match status" value="1"/>
</dbReference>
<comment type="caution">
    <text evidence="11">The sequence shown here is derived from an EMBL/GenBank/DDBJ whole genome shotgun (WGS) entry which is preliminary data.</text>
</comment>
<dbReference type="AlphaFoldDB" id="A0A917QCX1"/>
<feature type="transmembrane region" description="Helical" evidence="9">
    <location>
        <begin position="96"/>
        <end position="115"/>
    </location>
</feature>
<feature type="transmembrane region" description="Helical" evidence="9">
    <location>
        <begin position="161"/>
        <end position="184"/>
    </location>
</feature>
<dbReference type="PANTHER" id="PTHR30614:SF10">
    <property type="entry name" value="ARGININE ABC TRANSPORTER PERMEASE PROTEIN ARTM"/>
    <property type="match status" value="1"/>
</dbReference>
<evidence type="ECO:0000256" key="3">
    <source>
        <dbReference type="ARBA" id="ARBA00022448"/>
    </source>
</evidence>
<evidence type="ECO:0000256" key="4">
    <source>
        <dbReference type="ARBA" id="ARBA00022475"/>
    </source>
</evidence>
<organism evidence="11 12">
    <name type="scientific">Salinarimonas ramus</name>
    <dbReference type="NCBI Taxonomy" id="690164"/>
    <lineage>
        <taxon>Bacteria</taxon>
        <taxon>Pseudomonadati</taxon>
        <taxon>Pseudomonadota</taxon>
        <taxon>Alphaproteobacteria</taxon>
        <taxon>Hyphomicrobiales</taxon>
        <taxon>Salinarimonadaceae</taxon>
        <taxon>Salinarimonas</taxon>
    </lineage>
</organism>
<dbReference type="Proteomes" id="UP000600449">
    <property type="component" value="Unassembled WGS sequence"/>
</dbReference>
<sequence length="246" mass="27200">MDLAFLWSTFTTLIEGVPLLLELAALSLAIGAVFALLLATMRLSNVAVLDWTAQGYIFVFRGTPLLVQIFLIYYGLGQFRPALQDLGLWWFFREPFYCAVFALTLNTAAYAAEIFRGGLLSVPHGQIEAAKACGMSRAMRFRRITLPIAIRQALPAYGNEIILMVKATSLASVITLMEVTGLAHRLIAQSFRAVEVFVVAGAIYLFINFVVTRAILMIEWRLSPHLRQPPTAEAPMKPEPAHARGA</sequence>
<reference evidence="11 12" key="1">
    <citation type="journal article" date="2014" name="Int. J. Syst. Evol. Microbiol.">
        <title>Complete genome sequence of Corynebacterium casei LMG S-19264T (=DSM 44701T), isolated from a smear-ripened cheese.</title>
        <authorList>
            <consortium name="US DOE Joint Genome Institute (JGI-PGF)"/>
            <person name="Walter F."/>
            <person name="Albersmeier A."/>
            <person name="Kalinowski J."/>
            <person name="Ruckert C."/>
        </authorList>
    </citation>
    <scope>NUCLEOTIDE SEQUENCE [LARGE SCALE GENOMIC DNA]</scope>
    <source>
        <strain evidence="11 12">CGMCC 1.9161</strain>
    </source>
</reference>
<name>A0A917QCX1_9HYPH</name>
<dbReference type="Pfam" id="PF00528">
    <property type="entry name" value="BPD_transp_1"/>
    <property type="match status" value="1"/>
</dbReference>
<evidence type="ECO:0000313" key="11">
    <source>
        <dbReference type="EMBL" id="GGK43797.1"/>
    </source>
</evidence>